<gene>
    <name evidence="6" type="ORF">MTUNDRAET4_3756</name>
</gene>
<evidence type="ECO:0000313" key="7">
    <source>
        <dbReference type="Proteomes" id="UP000294360"/>
    </source>
</evidence>
<dbReference type="GO" id="GO:0035999">
    <property type="term" value="P:tetrahydrofolate interconversion"/>
    <property type="evidence" value="ECO:0007669"/>
    <property type="project" value="TreeGrafter"/>
</dbReference>
<dbReference type="Proteomes" id="UP000294360">
    <property type="component" value="Chromosome"/>
</dbReference>
<dbReference type="PIRSF" id="PIRSF006806">
    <property type="entry name" value="FTHF_cligase"/>
    <property type="match status" value="1"/>
</dbReference>
<feature type="binding site" evidence="4">
    <location>
        <position position="58"/>
    </location>
    <ligand>
        <name>substrate</name>
    </ligand>
</feature>
<dbReference type="GO" id="GO:0009396">
    <property type="term" value="P:folic acid-containing compound biosynthetic process"/>
    <property type="evidence" value="ECO:0007669"/>
    <property type="project" value="TreeGrafter"/>
</dbReference>
<dbReference type="NCBIfam" id="TIGR02727">
    <property type="entry name" value="MTHFS_bact"/>
    <property type="match status" value="1"/>
</dbReference>
<dbReference type="GO" id="GO:0030272">
    <property type="term" value="F:5-formyltetrahydrofolate cyclo-ligase activity"/>
    <property type="evidence" value="ECO:0007669"/>
    <property type="project" value="UniProtKB-EC"/>
</dbReference>
<evidence type="ECO:0000256" key="3">
    <source>
        <dbReference type="ARBA" id="ARBA00022840"/>
    </source>
</evidence>
<dbReference type="InterPro" id="IPR002698">
    <property type="entry name" value="FTHF_cligase"/>
</dbReference>
<reference evidence="6 7" key="1">
    <citation type="submission" date="2019-03" db="EMBL/GenBank/DDBJ databases">
        <authorList>
            <person name="Kox A.R. M."/>
        </authorList>
    </citation>
    <scope>NUCLEOTIDE SEQUENCE [LARGE SCALE GENOMIC DNA]</scope>
    <source>
        <strain evidence="6">MTUNDRAET4 annotated genome</strain>
    </source>
</reference>
<dbReference type="EC" id="6.3.3.2" evidence="5"/>
<dbReference type="RefSeq" id="WP_134491449.1">
    <property type="nucleotide sequence ID" value="NZ_CP139089.1"/>
</dbReference>
<evidence type="ECO:0000256" key="4">
    <source>
        <dbReference type="PIRSR" id="PIRSR006806-1"/>
    </source>
</evidence>
<dbReference type="EMBL" id="LR536450">
    <property type="protein sequence ID" value="VFU10643.1"/>
    <property type="molecule type" value="Genomic_DNA"/>
</dbReference>
<dbReference type="InterPro" id="IPR037171">
    <property type="entry name" value="NagB/RpiA_transferase-like"/>
</dbReference>
<dbReference type="KEGG" id="mtun:MTUNDRAET4_3756"/>
<feature type="binding site" evidence="4">
    <location>
        <begin position="7"/>
        <end position="11"/>
    </location>
    <ligand>
        <name>ATP</name>
        <dbReference type="ChEBI" id="CHEBI:30616"/>
    </ligand>
</feature>
<name>A0A4U8Z550_METTU</name>
<accession>A0A4U8Z550</accession>
<dbReference type="PANTHER" id="PTHR23407">
    <property type="entry name" value="ATPASE INHIBITOR/5-FORMYLTETRAHYDROFOLATE CYCLO-LIGASE"/>
    <property type="match status" value="1"/>
</dbReference>
<dbReference type="Pfam" id="PF01812">
    <property type="entry name" value="5-FTHF_cyc-lig"/>
    <property type="match status" value="1"/>
</dbReference>
<sequence>MQPPHPKAVLRSEALARRRASRSVDPVAFAEHLASAGSSLVAELRPGIVSAYFSLRDEASTMPLLETLSASGVLTALPITGPRGTPLVFRLWRPGDALVEGKMGISEPSPAAAEVAPDLLFVPLAAFDRTGHRIGYGAGYYDRTLAALRARKKIFAVGVAYASQETQKIPHEDHDQRLDFVLTEEGLIDCRSVLPFP</sequence>
<keyword evidence="3 4" id="KW-0067">ATP-binding</keyword>
<keyword evidence="6" id="KW-0436">Ligase</keyword>
<organism evidence="6 7">
    <name type="scientific">Methylocella tundrae</name>
    <dbReference type="NCBI Taxonomy" id="227605"/>
    <lineage>
        <taxon>Bacteria</taxon>
        <taxon>Pseudomonadati</taxon>
        <taxon>Pseudomonadota</taxon>
        <taxon>Alphaproteobacteria</taxon>
        <taxon>Hyphomicrobiales</taxon>
        <taxon>Beijerinckiaceae</taxon>
        <taxon>Methylocella</taxon>
    </lineage>
</organism>
<dbReference type="Gene3D" id="3.40.50.10420">
    <property type="entry name" value="NagB/RpiA/CoA transferase-like"/>
    <property type="match status" value="1"/>
</dbReference>
<evidence type="ECO:0000256" key="2">
    <source>
        <dbReference type="ARBA" id="ARBA00022741"/>
    </source>
</evidence>
<evidence type="ECO:0000256" key="5">
    <source>
        <dbReference type="RuleBase" id="RU361279"/>
    </source>
</evidence>
<dbReference type="AlphaFoldDB" id="A0A4U8Z550"/>
<comment type="catalytic activity">
    <reaction evidence="5">
        <text>(6S)-5-formyl-5,6,7,8-tetrahydrofolate + ATP = (6R)-5,10-methenyltetrahydrofolate + ADP + phosphate</text>
        <dbReference type="Rhea" id="RHEA:10488"/>
        <dbReference type="ChEBI" id="CHEBI:30616"/>
        <dbReference type="ChEBI" id="CHEBI:43474"/>
        <dbReference type="ChEBI" id="CHEBI:57455"/>
        <dbReference type="ChEBI" id="CHEBI:57457"/>
        <dbReference type="ChEBI" id="CHEBI:456216"/>
        <dbReference type="EC" id="6.3.3.2"/>
    </reaction>
</comment>
<dbReference type="SUPFAM" id="SSF100950">
    <property type="entry name" value="NagB/RpiA/CoA transferase-like"/>
    <property type="match status" value="1"/>
</dbReference>
<keyword evidence="5" id="KW-0460">Magnesium</keyword>
<dbReference type="PANTHER" id="PTHR23407:SF1">
    <property type="entry name" value="5-FORMYLTETRAHYDROFOLATE CYCLO-LIGASE"/>
    <property type="match status" value="1"/>
</dbReference>
<comment type="similarity">
    <text evidence="1 5">Belongs to the 5-formyltetrahydrofolate cyclo-ligase family.</text>
</comment>
<keyword evidence="5" id="KW-0479">Metal-binding</keyword>
<evidence type="ECO:0000256" key="1">
    <source>
        <dbReference type="ARBA" id="ARBA00010638"/>
    </source>
</evidence>
<keyword evidence="2 4" id="KW-0547">Nucleotide-binding</keyword>
<evidence type="ECO:0000313" key="6">
    <source>
        <dbReference type="EMBL" id="VFU10643.1"/>
    </source>
</evidence>
<dbReference type="InterPro" id="IPR024185">
    <property type="entry name" value="FTHF_cligase-like_sf"/>
</dbReference>
<dbReference type="OrthoDB" id="9801938at2"/>
<protein>
    <recommendedName>
        <fullName evidence="5">5-formyltetrahydrofolate cyclo-ligase</fullName>
        <ecNumber evidence="5">6.3.3.2</ecNumber>
    </recommendedName>
</protein>
<feature type="binding site" evidence="4">
    <location>
        <begin position="133"/>
        <end position="141"/>
    </location>
    <ligand>
        <name>ATP</name>
        <dbReference type="ChEBI" id="CHEBI:30616"/>
    </ligand>
</feature>
<comment type="cofactor">
    <cofactor evidence="5">
        <name>Mg(2+)</name>
        <dbReference type="ChEBI" id="CHEBI:18420"/>
    </cofactor>
</comment>
<proteinExistence type="inferred from homology"/>
<dbReference type="GO" id="GO:0005524">
    <property type="term" value="F:ATP binding"/>
    <property type="evidence" value="ECO:0007669"/>
    <property type="project" value="UniProtKB-KW"/>
</dbReference>
<dbReference type="GO" id="GO:0046872">
    <property type="term" value="F:metal ion binding"/>
    <property type="evidence" value="ECO:0007669"/>
    <property type="project" value="UniProtKB-KW"/>
</dbReference>